<dbReference type="GO" id="GO:0016020">
    <property type="term" value="C:membrane"/>
    <property type="evidence" value="ECO:0007669"/>
    <property type="project" value="UniProtKB-SubCell"/>
</dbReference>
<keyword evidence="8" id="KW-0472">Membrane</keyword>
<dbReference type="Proteomes" id="UP001152799">
    <property type="component" value="Chromosome 7"/>
</dbReference>
<sequence length="459" mass="52732">MKRHFITIICLLLVGLSEEVEHVAFVIVSQNNDYNDALAKELERNLEAQSQEMQIDKPEIYISNKVFDASADWIIAPIIAQILDKIDKNCRWIVFLEDRTTVSLKLLLDALNKWDFNNETWIGHASYDSDATIIHHFAFHGDPKFFKYPNLASGMALSIPLLKRLRHRLEKGYKQPDFFIDPAHEFSLFVYEDGRGLMIQHEPLFCSKEEPNCATYPHKFQSCEMQDYNGISSIFFAIKTCQKFHDERLRVVQKTWLEYTVNTAIFSDVTDSGIPTLSLDVPNTEQGHCQKTMAILQYALKIFDNNRKLRWLVLVDDDTILSVSGILNLTNCYQNATRSLILGERYRFGVHGFNYPTGGAGIVINRQALEILAKACQCMRPDSPDDMVIGACALEHGLTLVHIPQLHQARPDDYAPGRLAVKDAISFHKHWMIDPIKTYKQWFLANDERMFKPSLKTEL</sequence>
<evidence type="ECO:0000313" key="13">
    <source>
        <dbReference type="EMBL" id="CAG9771605.1"/>
    </source>
</evidence>
<dbReference type="EMBL" id="OU892283">
    <property type="protein sequence ID" value="CAG9771605.1"/>
    <property type="molecule type" value="Genomic_DNA"/>
</dbReference>
<gene>
    <name evidence="12" type="ORF">CEUTPL_LOCUS12033</name>
    <name evidence="13" type="ORF">CEUTPL_LOCUS12035</name>
</gene>
<keyword evidence="14" id="KW-1185">Reference proteome</keyword>
<feature type="domain" description="Fringe-like glycosyltransferase" evidence="11">
    <location>
        <begin position="232"/>
        <end position="433"/>
    </location>
</feature>
<dbReference type="AlphaFoldDB" id="A0A9N9MWV1"/>
<accession>A0A9N9MWV1</accession>
<reference evidence="13" key="1">
    <citation type="submission" date="2022-01" db="EMBL/GenBank/DDBJ databases">
        <authorList>
            <person name="King R."/>
        </authorList>
    </citation>
    <scope>NUCLEOTIDE SEQUENCE</scope>
</reference>
<evidence type="ECO:0000256" key="6">
    <source>
        <dbReference type="ARBA" id="ARBA00022968"/>
    </source>
</evidence>
<dbReference type="SUPFAM" id="SSF53448">
    <property type="entry name" value="Nucleotide-diphospho-sugar transferases"/>
    <property type="match status" value="1"/>
</dbReference>
<feature type="domain" description="Fringe-like glycosyltransferase" evidence="11">
    <location>
        <begin position="86"/>
        <end position="166"/>
    </location>
</feature>
<evidence type="ECO:0000256" key="5">
    <source>
        <dbReference type="ARBA" id="ARBA00022692"/>
    </source>
</evidence>
<organism evidence="13 14">
    <name type="scientific">Ceutorhynchus assimilis</name>
    <name type="common">cabbage seed weevil</name>
    <dbReference type="NCBI Taxonomy" id="467358"/>
    <lineage>
        <taxon>Eukaryota</taxon>
        <taxon>Metazoa</taxon>
        <taxon>Ecdysozoa</taxon>
        <taxon>Arthropoda</taxon>
        <taxon>Hexapoda</taxon>
        <taxon>Insecta</taxon>
        <taxon>Pterygota</taxon>
        <taxon>Neoptera</taxon>
        <taxon>Endopterygota</taxon>
        <taxon>Coleoptera</taxon>
        <taxon>Polyphaga</taxon>
        <taxon>Cucujiformia</taxon>
        <taxon>Curculionidae</taxon>
        <taxon>Ceutorhynchinae</taxon>
        <taxon>Ceutorhynchus</taxon>
    </lineage>
</organism>
<evidence type="ECO:0000256" key="9">
    <source>
        <dbReference type="ARBA" id="ARBA00037847"/>
    </source>
</evidence>
<evidence type="ECO:0000256" key="8">
    <source>
        <dbReference type="ARBA" id="ARBA00023136"/>
    </source>
</evidence>
<comment type="subcellular location">
    <subcellularLocation>
        <location evidence="9">Endomembrane system</location>
        <topology evidence="9">Single-pass membrane protein</topology>
    </subcellularLocation>
    <subcellularLocation>
        <location evidence="1">Membrane</location>
        <topology evidence="1">Single-pass type II membrane protein</topology>
    </subcellularLocation>
</comment>
<evidence type="ECO:0000256" key="2">
    <source>
        <dbReference type="ARBA" id="ARBA00008661"/>
    </source>
</evidence>
<evidence type="ECO:0000256" key="4">
    <source>
        <dbReference type="ARBA" id="ARBA00022679"/>
    </source>
</evidence>
<keyword evidence="10" id="KW-0732">Signal</keyword>
<evidence type="ECO:0000256" key="7">
    <source>
        <dbReference type="ARBA" id="ARBA00022989"/>
    </source>
</evidence>
<evidence type="ECO:0000259" key="11">
    <source>
        <dbReference type="Pfam" id="PF02434"/>
    </source>
</evidence>
<evidence type="ECO:0000256" key="10">
    <source>
        <dbReference type="SAM" id="SignalP"/>
    </source>
</evidence>
<evidence type="ECO:0000256" key="3">
    <source>
        <dbReference type="ARBA" id="ARBA00022676"/>
    </source>
</evidence>
<evidence type="ECO:0000313" key="12">
    <source>
        <dbReference type="EMBL" id="CAG9771603.1"/>
    </source>
</evidence>
<feature type="signal peptide" evidence="10">
    <location>
        <begin position="1"/>
        <end position="19"/>
    </location>
</feature>
<feature type="chain" id="PRO_5040652762" description="Fringe-like glycosyltransferase domain-containing protein" evidence="10">
    <location>
        <begin position="20"/>
        <end position="459"/>
    </location>
</feature>
<keyword evidence="5" id="KW-0812">Transmembrane</keyword>
<dbReference type="Gene3D" id="3.90.550.50">
    <property type="match status" value="2"/>
</dbReference>
<dbReference type="EMBL" id="OU892283">
    <property type="protein sequence ID" value="CAG9771603.1"/>
    <property type="molecule type" value="Genomic_DNA"/>
</dbReference>
<dbReference type="Pfam" id="PF02434">
    <property type="entry name" value="Fringe"/>
    <property type="match status" value="2"/>
</dbReference>
<comment type="similarity">
    <text evidence="2">Belongs to the glycosyltransferase 31 family.</text>
</comment>
<keyword evidence="7" id="KW-1133">Transmembrane helix</keyword>
<evidence type="ECO:0000313" key="14">
    <source>
        <dbReference type="Proteomes" id="UP001152799"/>
    </source>
</evidence>
<dbReference type="GO" id="GO:0016757">
    <property type="term" value="F:glycosyltransferase activity"/>
    <property type="evidence" value="ECO:0007669"/>
    <property type="project" value="UniProtKB-KW"/>
</dbReference>
<keyword evidence="3" id="KW-0328">Glycosyltransferase</keyword>
<dbReference type="InterPro" id="IPR003378">
    <property type="entry name" value="Fringe-like_glycosylTrfase"/>
</dbReference>
<dbReference type="OrthoDB" id="421979at2759"/>
<dbReference type="GO" id="GO:0012505">
    <property type="term" value="C:endomembrane system"/>
    <property type="evidence" value="ECO:0007669"/>
    <property type="project" value="UniProtKB-SubCell"/>
</dbReference>
<protein>
    <recommendedName>
        <fullName evidence="11">Fringe-like glycosyltransferase domain-containing protein</fullName>
    </recommendedName>
</protein>
<proteinExistence type="inferred from homology"/>
<keyword evidence="6" id="KW-0735">Signal-anchor</keyword>
<keyword evidence="4" id="KW-0808">Transferase</keyword>
<name>A0A9N9MWV1_9CUCU</name>
<dbReference type="InterPro" id="IPR029044">
    <property type="entry name" value="Nucleotide-diphossugar_trans"/>
</dbReference>
<dbReference type="PANTHER" id="PTHR10811">
    <property type="entry name" value="FRINGE-RELATED"/>
    <property type="match status" value="1"/>
</dbReference>
<evidence type="ECO:0000256" key="1">
    <source>
        <dbReference type="ARBA" id="ARBA00004606"/>
    </source>
</evidence>